<dbReference type="EC" id="3.2.1.35" evidence="7"/>
<evidence type="ECO:0000256" key="7">
    <source>
        <dbReference type="RuleBase" id="RU610713"/>
    </source>
</evidence>
<comment type="catalytic activity">
    <reaction evidence="7">
        <text>Random hydrolysis of (1-&gt;4)-linkages between N-acetyl-beta-D-glucosamine and D-glucuronate residues in hyaluronate.</text>
        <dbReference type="EC" id="3.2.1.35"/>
    </reaction>
</comment>
<dbReference type="AlphaFoldDB" id="A0AAN7ZEZ1"/>
<dbReference type="InterPro" id="IPR001329">
    <property type="entry name" value="Venom_Hyaluronidase"/>
</dbReference>
<evidence type="ECO:0000256" key="2">
    <source>
        <dbReference type="ARBA" id="ARBA00023157"/>
    </source>
</evidence>
<dbReference type="Gene3D" id="3.20.20.70">
    <property type="entry name" value="Aldolase class I"/>
    <property type="match status" value="1"/>
</dbReference>
<evidence type="ECO:0000256" key="6">
    <source>
        <dbReference type="PIRSR" id="PIRSR038193-3"/>
    </source>
</evidence>
<keyword evidence="2 6" id="KW-1015">Disulfide bond</keyword>
<evidence type="ECO:0000256" key="5">
    <source>
        <dbReference type="PIRSR" id="PIRSR038193-1"/>
    </source>
</evidence>
<accession>A0AAN7ZEZ1</accession>
<evidence type="ECO:0000256" key="8">
    <source>
        <dbReference type="SAM" id="SignalP"/>
    </source>
</evidence>
<dbReference type="Pfam" id="PF01630">
    <property type="entry name" value="Glyco_hydro_56"/>
    <property type="match status" value="1"/>
</dbReference>
<dbReference type="GO" id="GO:0004415">
    <property type="term" value="F:hyalurononglucosaminidase activity"/>
    <property type="evidence" value="ECO:0007669"/>
    <property type="project" value="UniProtKB-UniRule"/>
</dbReference>
<name>A0AAN7ZEZ1_9COLE</name>
<comment type="similarity">
    <text evidence="1 4 7">Belongs to the glycosyl hydrolase 56 family.</text>
</comment>
<feature type="disulfide bond" evidence="6">
    <location>
        <begin position="43"/>
        <end position="328"/>
    </location>
</feature>
<dbReference type="GO" id="GO:0030214">
    <property type="term" value="P:hyaluronan catabolic process"/>
    <property type="evidence" value="ECO:0007669"/>
    <property type="project" value="TreeGrafter"/>
</dbReference>
<comment type="caution">
    <text evidence="9">The sequence shown here is derived from an EMBL/GenBank/DDBJ whole genome shotgun (WGS) entry which is preliminary data.</text>
</comment>
<dbReference type="InterPro" id="IPR018155">
    <property type="entry name" value="Hyaluronidase"/>
</dbReference>
<dbReference type="GO" id="GO:0005975">
    <property type="term" value="P:carbohydrate metabolic process"/>
    <property type="evidence" value="ECO:0007669"/>
    <property type="project" value="UniProtKB-UniRule"/>
</dbReference>
<organism evidence="9 10">
    <name type="scientific">Pyrocoelia pectoralis</name>
    <dbReference type="NCBI Taxonomy" id="417401"/>
    <lineage>
        <taxon>Eukaryota</taxon>
        <taxon>Metazoa</taxon>
        <taxon>Ecdysozoa</taxon>
        <taxon>Arthropoda</taxon>
        <taxon>Hexapoda</taxon>
        <taxon>Insecta</taxon>
        <taxon>Pterygota</taxon>
        <taxon>Neoptera</taxon>
        <taxon>Endopterygota</taxon>
        <taxon>Coleoptera</taxon>
        <taxon>Polyphaga</taxon>
        <taxon>Elateriformia</taxon>
        <taxon>Elateroidea</taxon>
        <taxon>Lampyridae</taxon>
        <taxon>Lampyrinae</taxon>
        <taxon>Pyrocoelia</taxon>
    </lineage>
</organism>
<dbReference type="PIRSF" id="PIRSF038193">
    <property type="entry name" value="Hyaluronidase"/>
    <property type="match status" value="1"/>
</dbReference>
<evidence type="ECO:0000256" key="4">
    <source>
        <dbReference type="PIRNR" id="PIRNR038193"/>
    </source>
</evidence>
<feature type="disulfide bond" evidence="6">
    <location>
        <begin position="206"/>
        <end position="215"/>
    </location>
</feature>
<sequence length="345" mass="39967">MYCRVFFFFIYIIAIAFAENNSTNLRDRRIAFKTYWNIPTFQCANYQLGFDKLAAKYGILQNENDAFRGDRIALLYDPGLYPAILPNGDLENGGVPQEGDLVKHLQVFEDDINRLIPDVNFAGLGIIDFEDWRPVYRQNFGTLAKYKDLSEKIERQKHWLWPSDRIKSEATKRFEKSARLFMEETLLVAQRLRPKASWGYYGFPHCFNNDMQEKCAANVRSENDGIKWLFSTSDTLNPSLYLRQGTFTPAQRIQLIKGRVGEAQRIVTTLNTQKERRIIPYYTLIHPDTDQFLAEQDIVNSIATLKGLQIDGLIIWGASKHLNTQQKCEAMYKYVDTVFGPALNR</sequence>
<evidence type="ECO:0000313" key="10">
    <source>
        <dbReference type="Proteomes" id="UP001329430"/>
    </source>
</evidence>
<dbReference type="PANTHER" id="PTHR11769">
    <property type="entry name" value="HYALURONIDASE"/>
    <property type="match status" value="1"/>
</dbReference>
<dbReference type="InterPro" id="IPR017853">
    <property type="entry name" value="GH"/>
</dbReference>
<dbReference type="InterPro" id="IPR013785">
    <property type="entry name" value="Aldolase_TIM"/>
</dbReference>
<dbReference type="Proteomes" id="UP001329430">
    <property type="component" value="Chromosome 10"/>
</dbReference>
<gene>
    <name evidence="9" type="ORF">RI129_012506</name>
</gene>
<reference evidence="9 10" key="1">
    <citation type="journal article" date="2024" name="Insects">
        <title>An Improved Chromosome-Level Genome Assembly of the Firefly Pyrocoelia pectoralis.</title>
        <authorList>
            <person name="Fu X."/>
            <person name="Meyer-Rochow V.B."/>
            <person name="Ballantyne L."/>
            <person name="Zhu X."/>
        </authorList>
    </citation>
    <scope>NUCLEOTIDE SEQUENCE [LARGE SCALE GENOMIC DNA]</scope>
    <source>
        <strain evidence="9">XCY_ONT2</strain>
    </source>
</reference>
<evidence type="ECO:0000313" key="9">
    <source>
        <dbReference type="EMBL" id="KAK5638211.1"/>
    </source>
</evidence>
<dbReference type="EMBL" id="JAVRBK010000010">
    <property type="protein sequence ID" value="KAK5638211.1"/>
    <property type="molecule type" value="Genomic_DNA"/>
</dbReference>
<proteinExistence type="inferred from homology"/>
<evidence type="ECO:0000256" key="3">
    <source>
        <dbReference type="ARBA" id="ARBA00023180"/>
    </source>
</evidence>
<evidence type="ECO:0000256" key="1">
    <source>
        <dbReference type="ARBA" id="ARBA00008871"/>
    </source>
</evidence>
<dbReference type="PRINTS" id="PR00847">
    <property type="entry name" value="HYALURONDASE"/>
</dbReference>
<keyword evidence="7" id="KW-0326">Glycosidase</keyword>
<feature type="signal peptide" evidence="8">
    <location>
        <begin position="1"/>
        <end position="18"/>
    </location>
</feature>
<dbReference type="PANTHER" id="PTHR11769:SF35">
    <property type="entry name" value="HYALURONIDASE"/>
    <property type="match status" value="1"/>
</dbReference>
<protein>
    <recommendedName>
        <fullName evidence="7">Hyaluronidase</fullName>
        <ecNumber evidence="7">3.2.1.35</ecNumber>
    </recommendedName>
</protein>
<keyword evidence="8" id="KW-0732">Signal</keyword>
<keyword evidence="7" id="KW-0378">Hydrolase</keyword>
<dbReference type="GO" id="GO:0006952">
    <property type="term" value="P:defense response"/>
    <property type="evidence" value="ECO:0007669"/>
    <property type="project" value="InterPro"/>
</dbReference>
<keyword evidence="3" id="KW-0325">Glycoprotein</keyword>
<dbReference type="SUPFAM" id="SSF51445">
    <property type="entry name" value="(Trans)glycosidases"/>
    <property type="match status" value="1"/>
</dbReference>
<dbReference type="PRINTS" id="PR00846">
    <property type="entry name" value="GLHYDRLASE56"/>
</dbReference>
<feature type="chain" id="PRO_5042914604" description="Hyaluronidase" evidence="8">
    <location>
        <begin position="19"/>
        <end position="345"/>
    </location>
</feature>
<keyword evidence="10" id="KW-1185">Reference proteome</keyword>
<feature type="active site" description="Proton donor" evidence="5">
    <location>
        <position position="130"/>
    </location>
</feature>